<proteinExistence type="predicted"/>
<reference evidence="2 3" key="1">
    <citation type="submission" date="2024-04" db="EMBL/GenBank/DDBJ databases">
        <title>Tritrichomonas musculus Genome.</title>
        <authorList>
            <person name="Alves-Ferreira E."/>
            <person name="Grigg M."/>
            <person name="Lorenzi H."/>
            <person name="Galac M."/>
        </authorList>
    </citation>
    <scope>NUCLEOTIDE SEQUENCE [LARGE SCALE GENOMIC DNA]</scope>
    <source>
        <strain evidence="2 3">EAF2021</strain>
    </source>
</reference>
<evidence type="ECO:0008006" key="4">
    <source>
        <dbReference type="Google" id="ProtNLM"/>
    </source>
</evidence>
<evidence type="ECO:0000313" key="3">
    <source>
        <dbReference type="Proteomes" id="UP001470230"/>
    </source>
</evidence>
<dbReference type="InterPro" id="IPR032675">
    <property type="entry name" value="LRR_dom_sf"/>
</dbReference>
<comment type="caution">
    <text evidence="2">The sequence shown here is derived from an EMBL/GenBank/DDBJ whole genome shotgun (WGS) entry which is preliminary data.</text>
</comment>
<accession>A0ABR2GUE7</accession>
<dbReference type="InterPro" id="IPR053139">
    <property type="entry name" value="Surface_bspA-like"/>
</dbReference>
<gene>
    <name evidence="1" type="ORF">M9Y10_031356</name>
    <name evidence="2" type="ORF">M9Y10_036562</name>
</gene>
<dbReference type="Proteomes" id="UP001470230">
    <property type="component" value="Unassembled WGS sequence"/>
</dbReference>
<dbReference type="PANTHER" id="PTHR45661">
    <property type="entry name" value="SURFACE ANTIGEN"/>
    <property type="match status" value="1"/>
</dbReference>
<dbReference type="SUPFAM" id="SSF52058">
    <property type="entry name" value="L domain-like"/>
    <property type="match status" value="1"/>
</dbReference>
<evidence type="ECO:0000313" key="1">
    <source>
        <dbReference type="EMBL" id="KAK8834348.1"/>
    </source>
</evidence>
<keyword evidence="3" id="KW-1185">Reference proteome</keyword>
<name>A0ABR2GUE7_9EUKA</name>
<dbReference type="InterPro" id="IPR026906">
    <property type="entry name" value="LRR_5"/>
</dbReference>
<dbReference type="PANTHER" id="PTHR45661:SF3">
    <property type="entry name" value="IG-LIKE DOMAIN-CONTAINING PROTEIN"/>
    <property type="match status" value="1"/>
</dbReference>
<sequence>MLETITIPSAVVLIGDYEFSCLFHLKEVIFESRSSMKAIGTNAFAYTKSIKRISLPSSMTVIDDSTFEESQSLEEVIISSSVTKINTKAFKFCESLKEIVIPLGVTSIEEKNLWL</sequence>
<protein>
    <recommendedName>
        <fullName evidence="4">Surface antigen BspA-like</fullName>
    </recommendedName>
</protein>
<dbReference type="EMBL" id="JAPFFF010000424">
    <property type="protein sequence ID" value="KAK8834348.1"/>
    <property type="molecule type" value="Genomic_DNA"/>
</dbReference>
<evidence type="ECO:0000313" key="2">
    <source>
        <dbReference type="EMBL" id="KAK8837562.1"/>
    </source>
</evidence>
<dbReference type="Gene3D" id="3.80.10.10">
    <property type="entry name" value="Ribonuclease Inhibitor"/>
    <property type="match status" value="1"/>
</dbReference>
<dbReference type="Pfam" id="PF13306">
    <property type="entry name" value="LRR_5"/>
    <property type="match status" value="1"/>
</dbReference>
<organism evidence="2 3">
    <name type="scientific">Tritrichomonas musculus</name>
    <dbReference type="NCBI Taxonomy" id="1915356"/>
    <lineage>
        <taxon>Eukaryota</taxon>
        <taxon>Metamonada</taxon>
        <taxon>Parabasalia</taxon>
        <taxon>Tritrichomonadida</taxon>
        <taxon>Tritrichomonadidae</taxon>
        <taxon>Tritrichomonas</taxon>
    </lineage>
</organism>
<dbReference type="EMBL" id="JAPFFF010000059">
    <property type="protein sequence ID" value="KAK8837562.1"/>
    <property type="molecule type" value="Genomic_DNA"/>
</dbReference>